<feature type="region of interest" description="Disordered" evidence="1">
    <location>
        <begin position="31"/>
        <end position="66"/>
    </location>
</feature>
<organism evidence="3">
    <name type="scientific">Pseudo-nitzschia australis</name>
    <dbReference type="NCBI Taxonomy" id="44445"/>
    <lineage>
        <taxon>Eukaryota</taxon>
        <taxon>Sar</taxon>
        <taxon>Stramenopiles</taxon>
        <taxon>Ochrophyta</taxon>
        <taxon>Bacillariophyta</taxon>
        <taxon>Bacillariophyceae</taxon>
        <taxon>Bacillariophycidae</taxon>
        <taxon>Bacillariales</taxon>
        <taxon>Bacillariaceae</taxon>
        <taxon>Pseudo-nitzschia</taxon>
    </lineage>
</organism>
<name>A0A7S4EG24_9STRA</name>
<feature type="compositionally biased region" description="Polar residues" evidence="1">
    <location>
        <begin position="49"/>
        <end position="66"/>
    </location>
</feature>
<dbReference type="EMBL" id="HBIX01005390">
    <property type="protein sequence ID" value="CAE0711543.1"/>
    <property type="molecule type" value="Transcribed_RNA"/>
</dbReference>
<evidence type="ECO:0000259" key="2">
    <source>
        <dbReference type="PROSITE" id="PS50003"/>
    </source>
</evidence>
<dbReference type="Pfam" id="PF00169">
    <property type="entry name" value="PH"/>
    <property type="match status" value="1"/>
</dbReference>
<dbReference type="AlphaFoldDB" id="A0A7S4EG24"/>
<feature type="compositionally biased region" description="Polar residues" evidence="1">
    <location>
        <begin position="422"/>
        <end position="435"/>
    </location>
</feature>
<dbReference type="InterPro" id="IPR001849">
    <property type="entry name" value="PH_domain"/>
</dbReference>
<feature type="compositionally biased region" description="Polar residues" evidence="1">
    <location>
        <begin position="31"/>
        <end position="41"/>
    </location>
</feature>
<protein>
    <recommendedName>
        <fullName evidence="2">PH domain-containing protein</fullName>
    </recommendedName>
</protein>
<dbReference type="GO" id="GO:0005547">
    <property type="term" value="F:phosphatidylinositol-3,4,5-trisphosphate binding"/>
    <property type="evidence" value="ECO:0007669"/>
    <property type="project" value="TreeGrafter"/>
</dbReference>
<accession>A0A7S4EG24</accession>
<feature type="region of interest" description="Disordered" evidence="1">
    <location>
        <begin position="105"/>
        <end position="146"/>
    </location>
</feature>
<feature type="region of interest" description="Disordered" evidence="1">
    <location>
        <begin position="422"/>
        <end position="491"/>
    </location>
</feature>
<dbReference type="InterPro" id="IPR052227">
    <property type="entry name" value="Arf-Rho-GAP_ANK-PH_domain"/>
</dbReference>
<dbReference type="InterPro" id="IPR011993">
    <property type="entry name" value="PH-like_dom_sf"/>
</dbReference>
<feature type="domain" description="PH" evidence="2">
    <location>
        <begin position="194"/>
        <end position="288"/>
    </location>
</feature>
<evidence type="ECO:0000256" key="1">
    <source>
        <dbReference type="SAM" id="MobiDB-lite"/>
    </source>
</evidence>
<gene>
    <name evidence="3" type="ORF">PAUS00366_LOCUS4295</name>
</gene>
<dbReference type="PANTHER" id="PTHR45899">
    <property type="entry name" value="RHO GTPASE ACTIVATING PROTEIN AT 15B, ISOFORM C"/>
    <property type="match status" value="1"/>
</dbReference>
<dbReference type="Gene3D" id="2.30.29.30">
    <property type="entry name" value="Pleckstrin-homology domain (PH domain)/Phosphotyrosine-binding domain (PTB)"/>
    <property type="match status" value="1"/>
</dbReference>
<feature type="compositionally biased region" description="Polar residues" evidence="1">
    <location>
        <begin position="105"/>
        <end position="119"/>
    </location>
</feature>
<dbReference type="GO" id="GO:0005737">
    <property type="term" value="C:cytoplasm"/>
    <property type="evidence" value="ECO:0007669"/>
    <property type="project" value="TreeGrafter"/>
</dbReference>
<dbReference type="SUPFAM" id="SSF50729">
    <property type="entry name" value="PH domain-like"/>
    <property type="match status" value="1"/>
</dbReference>
<dbReference type="SMART" id="SM00233">
    <property type="entry name" value="PH"/>
    <property type="match status" value="1"/>
</dbReference>
<feature type="compositionally biased region" description="Polar residues" evidence="1">
    <location>
        <begin position="453"/>
        <end position="468"/>
    </location>
</feature>
<evidence type="ECO:0000313" key="3">
    <source>
        <dbReference type="EMBL" id="CAE0711543.1"/>
    </source>
</evidence>
<reference evidence="3" key="1">
    <citation type="submission" date="2021-01" db="EMBL/GenBank/DDBJ databases">
        <authorList>
            <person name="Corre E."/>
            <person name="Pelletier E."/>
            <person name="Niang G."/>
            <person name="Scheremetjew M."/>
            <person name="Finn R."/>
            <person name="Kale V."/>
            <person name="Holt S."/>
            <person name="Cochrane G."/>
            <person name="Meng A."/>
            <person name="Brown T."/>
            <person name="Cohen L."/>
        </authorList>
    </citation>
    <scope>NUCLEOTIDE SEQUENCE</scope>
    <source>
        <strain evidence="3">10249 10 AB</strain>
    </source>
</reference>
<proteinExistence type="predicted"/>
<feature type="compositionally biased region" description="Low complexity" evidence="1">
    <location>
        <begin position="126"/>
        <end position="146"/>
    </location>
</feature>
<dbReference type="PANTHER" id="PTHR45899:SF2">
    <property type="entry name" value="RHO GTPASE ACTIVATING PROTEIN AT 15B, ISOFORM C"/>
    <property type="match status" value="1"/>
</dbReference>
<sequence length="491" mass="53961">MDAAIVATVDNNNVVDNININSAISYNTDAQSVQSGATQPHSPARTAVTPLSLSPASHSKNTNQIPEKTMGTMEAIPQYRSQQQKQQGDLLLGTILDQQQQQEALNHSYQQNRQRSNPASEDDQTEPSSSTNTRENNTTIIANNNGYTRSDINTGATSTFGRLVKSAAKSINGRNPATNTDRKESADEEGVLEGVLIYGYLQKLNRNGKWQTRWFETDGECLTYFKSSKRMKLLASLDLAKVGSITINKEDDNGCGFTINIAKRPYHLRADSKTAMNDWVITLNRVKEARMQEGNVKLVMPKDFKKNQPPIDLLDDQNFVTPRVVVVANRQRTHAVEDDFHSWEAIAAMDEFMPYKGSESCQNSTGNTSVARWQKPKTSMTHLATKVLRWARSLRQYHCSADAENQVIVLHNNLSAEPSTIAATKSASTNQSPKNAANAVPTADLLDTGGPDSMNNPSVLPKGNQNSDNGGGLQSTIVDDDDDENAARFLS</sequence>
<dbReference type="PROSITE" id="PS50003">
    <property type="entry name" value="PH_DOMAIN"/>
    <property type="match status" value="1"/>
</dbReference>